<reference evidence="3 4" key="1">
    <citation type="journal article" date="2019" name="Sci. Rep.">
        <title>Orb-weaving spider Araneus ventricosus genome elucidates the spidroin gene catalogue.</title>
        <authorList>
            <person name="Kono N."/>
            <person name="Nakamura H."/>
            <person name="Ohtoshi R."/>
            <person name="Moran D.A.P."/>
            <person name="Shinohara A."/>
            <person name="Yoshida Y."/>
            <person name="Fujiwara M."/>
            <person name="Mori M."/>
            <person name="Tomita M."/>
            <person name="Arakawa K."/>
        </authorList>
    </citation>
    <scope>NUCLEOTIDE SEQUENCE [LARGE SCALE GENOMIC DNA]</scope>
</reference>
<feature type="region of interest" description="Disordered" evidence="1">
    <location>
        <begin position="181"/>
        <end position="201"/>
    </location>
</feature>
<feature type="transmembrane region" description="Helical" evidence="2">
    <location>
        <begin position="257"/>
        <end position="281"/>
    </location>
</feature>
<protein>
    <submittedName>
        <fullName evidence="3">Uncharacterized protein</fullName>
    </submittedName>
</protein>
<evidence type="ECO:0000256" key="2">
    <source>
        <dbReference type="SAM" id="Phobius"/>
    </source>
</evidence>
<evidence type="ECO:0000256" key="1">
    <source>
        <dbReference type="SAM" id="MobiDB-lite"/>
    </source>
</evidence>
<organism evidence="3 4">
    <name type="scientific">Araneus ventricosus</name>
    <name type="common">Orbweaver spider</name>
    <name type="synonym">Epeira ventricosa</name>
    <dbReference type="NCBI Taxonomy" id="182803"/>
    <lineage>
        <taxon>Eukaryota</taxon>
        <taxon>Metazoa</taxon>
        <taxon>Ecdysozoa</taxon>
        <taxon>Arthropoda</taxon>
        <taxon>Chelicerata</taxon>
        <taxon>Arachnida</taxon>
        <taxon>Araneae</taxon>
        <taxon>Araneomorphae</taxon>
        <taxon>Entelegynae</taxon>
        <taxon>Araneoidea</taxon>
        <taxon>Araneidae</taxon>
        <taxon>Araneus</taxon>
    </lineage>
</organism>
<feature type="compositionally biased region" description="Basic residues" evidence="1">
    <location>
        <begin position="1"/>
        <end position="15"/>
    </location>
</feature>
<comment type="caution">
    <text evidence="3">The sequence shown here is derived from an EMBL/GenBank/DDBJ whole genome shotgun (WGS) entry which is preliminary data.</text>
</comment>
<evidence type="ECO:0000313" key="4">
    <source>
        <dbReference type="Proteomes" id="UP000499080"/>
    </source>
</evidence>
<dbReference type="EMBL" id="BGPR01000239">
    <property type="protein sequence ID" value="GBM07198.1"/>
    <property type="molecule type" value="Genomic_DNA"/>
</dbReference>
<keyword evidence="2" id="KW-0812">Transmembrane</keyword>
<keyword evidence="4" id="KW-1185">Reference proteome</keyword>
<gene>
    <name evidence="3" type="ORF">AVEN_15438_1</name>
</gene>
<accession>A0A4Y2CU35</accession>
<proteinExistence type="predicted"/>
<feature type="transmembrane region" description="Helical" evidence="2">
    <location>
        <begin position="218"/>
        <end position="236"/>
    </location>
</feature>
<keyword evidence="2" id="KW-0472">Membrane</keyword>
<evidence type="ECO:0000313" key="3">
    <source>
        <dbReference type="EMBL" id="GBM07198.1"/>
    </source>
</evidence>
<dbReference type="OrthoDB" id="6437022at2759"/>
<dbReference type="AlphaFoldDB" id="A0A4Y2CU35"/>
<sequence>MRKSNRILRGRRQANHKGTPAHWVPSQCIRPREMKANLKSPRCREGLGKPFFSLRIPSAATPWIRKEGVKIRIYPPGECVFGFLGNPSQATHYPCRVCTERRIFKKIFSRLAITTIAHACTHQLRKHPSFRLGKLANNPLFFYFLAAGGKSQRLKQNERRRFRGPKSWEAVEPPDNKFGGRITLSAGEEEEREDAPERMERGDVASHPLTLGIKISRHSAAVLLILVILLVTRFATTKTEKKRKERRTLEENAKGMNGHGGCFLFGVCLLLVFFLFIPYFFCCCE</sequence>
<dbReference type="Proteomes" id="UP000499080">
    <property type="component" value="Unassembled WGS sequence"/>
</dbReference>
<name>A0A4Y2CU35_ARAVE</name>
<feature type="region of interest" description="Disordered" evidence="1">
    <location>
        <begin position="1"/>
        <end position="22"/>
    </location>
</feature>
<keyword evidence="2" id="KW-1133">Transmembrane helix</keyword>